<feature type="repeat" description="PPR" evidence="1">
    <location>
        <begin position="371"/>
        <end position="405"/>
    </location>
</feature>
<reference evidence="2" key="1">
    <citation type="submission" date="2021-01" db="EMBL/GenBank/DDBJ databases">
        <authorList>
            <person name="Lovell J.T."/>
            <person name="Bentley N."/>
            <person name="Bhattarai G."/>
            <person name="Jenkins J.W."/>
            <person name="Sreedasyam A."/>
            <person name="Alarcon Y."/>
            <person name="Bock C."/>
            <person name="Boston L."/>
            <person name="Carlson J."/>
            <person name="Cervantes K."/>
            <person name="Clermont K."/>
            <person name="Krom N."/>
            <person name="Kubenka K."/>
            <person name="Mamidi S."/>
            <person name="Mattison C."/>
            <person name="Monteros M."/>
            <person name="Pisani C."/>
            <person name="Plott C."/>
            <person name="Rajasekar S."/>
            <person name="Rhein H.S."/>
            <person name="Rohla C."/>
            <person name="Song M."/>
            <person name="Hilaire R.S."/>
            <person name="Shu S."/>
            <person name="Wells L."/>
            <person name="Wang X."/>
            <person name="Webber J."/>
            <person name="Heerema R.J."/>
            <person name="Klein P."/>
            <person name="Conner P."/>
            <person name="Grauke L."/>
            <person name="Grimwood J."/>
            <person name="Schmutz J."/>
            <person name="Randall J.J."/>
        </authorList>
    </citation>
    <scope>NUCLEOTIDE SEQUENCE</scope>
    <source>
        <tissue evidence="2">Leaf</tissue>
    </source>
</reference>
<dbReference type="PANTHER" id="PTHR47926:SF438">
    <property type="entry name" value="PENTATRICOPEPTIDE REPEAT-CONTAINING PROTEIN"/>
    <property type="match status" value="1"/>
</dbReference>
<dbReference type="AlphaFoldDB" id="A0A922D0R7"/>
<comment type="caution">
    <text evidence="2">The sequence shown here is derived from an EMBL/GenBank/DDBJ whole genome shotgun (WGS) entry which is preliminary data.</text>
</comment>
<name>A0A922D0R7_CARIL</name>
<dbReference type="Pfam" id="PF01535">
    <property type="entry name" value="PPR"/>
    <property type="match status" value="1"/>
</dbReference>
<organism evidence="2 3">
    <name type="scientific">Carya illinoinensis</name>
    <name type="common">Pecan</name>
    <dbReference type="NCBI Taxonomy" id="32201"/>
    <lineage>
        <taxon>Eukaryota</taxon>
        <taxon>Viridiplantae</taxon>
        <taxon>Streptophyta</taxon>
        <taxon>Embryophyta</taxon>
        <taxon>Tracheophyta</taxon>
        <taxon>Spermatophyta</taxon>
        <taxon>Magnoliopsida</taxon>
        <taxon>eudicotyledons</taxon>
        <taxon>Gunneridae</taxon>
        <taxon>Pentapetalae</taxon>
        <taxon>rosids</taxon>
        <taxon>fabids</taxon>
        <taxon>Fagales</taxon>
        <taxon>Juglandaceae</taxon>
        <taxon>Carya</taxon>
    </lineage>
</organism>
<feature type="repeat" description="PPR" evidence="1">
    <location>
        <begin position="336"/>
        <end position="370"/>
    </location>
</feature>
<dbReference type="InterPro" id="IPR002885">
    <property type="entry name" value="PPR_rpt"/>
</dbReference>
<evidence type="ECO:0000313" key="3">
    <source>
        <dbReference type="Proteomes" id="UP000811246"/>
    </source>
</evidence>
<dbReference type="GO" id="GO:0009451">
    <property type="term" value="P:RNA modification"/>
    <property type="evidence" value="ECO:0007669"/>
    <property type="project" value="InterPro"/>
</dbReference>
<accession>A0A922D0R7</accession>
<dbReference type="NCBIfam" id="TIGR00756">
    <property type="entry name" value="PPR"/>
    <property type="match status" value="2"/>
</dbReference>
<dbReference type="EMBL" id="CM031840">
    <property type="protein sequence ID" value="KAG6671622.1"/>
    <property type="molecule type" value="Genomic_DNA"/>
</dbReference>
<evidence type="ECO:0008006" key="4">
    <source>
        <dbReference type="Google" id="ProtNLM"/>
    </source>
</evidence>
<dbReference type="PROSITE" id="PS51375">
    <property type="entry name" value="PPR"/>
    <property type="match status" value="3"/>
</dbReference>
<dbReference type="Pfam" id="PF13041">
    <property type="entry name" value="PPR_2"/>
    <property type="match status" value="2"/>
</dbReference>
<dbReference type="FunFam" id="1.25.40.10:FF:001139">
    <property type="entry name" value="Uncharacterized protein"/>
    <property type="match status" value="1"/>
</dbReference>
<dbReference type="PANTHER" id="PTHR47926">
    <property type="entry name" value="PENTATRICOPEPTIDE REPEAT-CONTAINING PROTEIN"/>
    <property type="match status" value="1"/>
</dbReference>
<gene>
    <name evidence="2" type="ORF">I3842_16G012100</name>
</gene>
<dbReference type="InterPro" id="IPR046848">
    <property type="entry name" value="E_motif"/>
</dbReference>
<protein>
    <recommendedName>
        <fullName evidence="4">Pentatricopeptide repeat-containing protein</fullName>
    </recommendedName>
</protein>
<dbReference type="InterPro" id="IPR046960">
    <property type="entry name" value="PPR_At4g14850-like_plant"/>
</dbReference>
<evidence type="ECO:0000313" key="2">
    <source>
        <dbReference type="EMBL" id="KAG6671622.1"/>
    </source>
</evidence>
<evidence type="ECO:0000256" key="1">
    <source>
        <dbReference type="PROSITE-ProRule" id="PRU00708"/>
    </source>
</evidence>
<dbReference type="EMBL" id="CM031840">
    <property type="protein sequence ID" value="KAG6671620.1"/>
    <property type="molecule type" value="Genomic_DNA"/>
</dbReference>
<dbReference type="Pfam" id="PF20431">
    <property type="entry name" value="E_motif"/>
    <property type="match status" value="1"/>
</dbReference>
<dbReference type="Proteomes" id="UP000811246">
    <property type="component" value="Chromosome 16"/>
</dbReference>
<sequence>MKHQFEQGFGPRLALRLWPIMGIDLGPRSSFNGAPIPSRWASISPFRWVSIRPSCFWTKLSYGFQTLLHPKPFPSPKRKQTPQGKRVGKALKVLELIAPKSIVNTTNQSHLRLVQDILRAGSKQHYCDDFSGSNLEVRIPYVVDGILRPYSRKYLIPTRNLRRECLGVDADVLSHALSLCGSTRNLIGGIQYHCLAIGTGFVDNVYVGSSLISLYGKCAELENAYRVFEEMPVRNVVSWTAIISGFAQEWQVDVCLELFHRMRNSMSEPNEFTFTSLLSACTGSGALGHGRTAHCLTIQMGFDSYVHIANALISMYCKCGVAQEALYIFEKMDGKDIVSWNSMIAGYAQHGLSVQAIDLFEKMRKQSVKPDAITFLGVLSSCRHAGIVKEGLLYFNSMVDYGVQPELDHYSCVVDLLGRAGLLEEAQDFIEKMPIYPNAVIWGSLLSSSRLHGSVWIGIQAAEKRLVLEPGCPATLVLLANLYASVGYWNQAARVRKLMKDRGLKTSPGYSWIEVKDSVYQFRAEDMSNTRMTTIRGILNILIDHMKASGDEPELLEELDDTKFDW</sequence>
<dbReference type="EMBL" id="CM031840">
    <property type="protein sequence ID" value="KAG6671621.1"/>
    <property type="molecule type" value="Genomic_DNA"/>
</dbReference>
<proteinExistence type="predicted"/>
<dbReference type="EMBL" id="CM031840">
    <property type="protein sequence ID" value="KAG6671614.1"/>
    <property type="molecule type" value="Genomic_DNA"/>
</dbReference>
<dbReference type="GO" id="GO:0003723">
    <property type="term" value="F:RNA binding"/>
    <property type="evidence" value="ECO:0007669"/>
    <property type="project" value="InterPro"/>
</dbReference>
<feature type="repeat" description="PPR" evidence="1">
    <location>
        <begin position="235"/>
        <end position="269"/>
    </location>
</feature>
<dbReference type="FunFam" id="1.25.40.10:FF:000378">
    <property type="entry name" value="Pentatricopeptide repeat-containing protein mitochondrial"/>
    <property type="match status" value="1"/>
</dbReference>